<dbReference type="AlphaFoldDB" id="A0A1I3BI36"/>
<name>A0A1I3BI36_9GAMM</name>
<dbReference type="Pfam" id="PF14467">
    <property type="entry name" value="DUF4426"/>
    <property type="match status" value="1"/>
</dbReference>
<reference evidence="2 3" key="1">
    <citation type="submission" date="2016-10" db="EMBL/GenBank/DDBJ databases">
        <authorList>
            <person name="de Groot N.N."/>
        </authorList>
    </citation>
    <scope>NUCLEOTIDE SEQUENCE [LARGE SCALE GENOMIC DNA]</scope>
    <source>
        <strain evidence="2 3">CGMCC 1.6848</strain>
    </source>
</reference>
<protein>
    <recommendedName>
        <fullName evidence="1">DUF4426 domain-containing protein</fullName>
    </recommendedName>
</protein>
<dbReference type="RefSeq" id="WP_092845989.1">
    <property type="nucleotide sequence ID" value="NZ_FOPY01000006.1"/>
</dbReference>
<dbReference type="EMBL" id="FOPY01000006">
    <property type="protein sequence ID" value="SFH61984.1"/>
    <property type="molecule type" value="Genomic_DNA"/>
</dbReference>
<keyword evidence="3" id="KW-1185">Reference proteome</keyword>
<dbReference type="InterPro" id="IPR025218">
    <property type="entry name" value="DUF4426"/>
</dbReference>
<gene>
    <name evidence="2" type="ORF">SAMN04487959_106262</name>
</gene>
<proteinExistence type="predicted"/>
<dbReference type="Gene3D" id="2.60.40.3340">
    <property type="entry name" value="Domain of unknown function DUF4426"/>
    <property type="match status" value="1"/>
</dbReference>
<sequence>MRRESGLFHPARLIGLALLWLVAGAVQAEQVEHVGRYRIHYSAVNTSFLTPEVAAAYDIQRSKRTALLNVSVLEAQPDGSTRPVAATVEGRVGNLANQSQPLSFRTVREGESIYQLAVFPIQRGEPMRFTLDVYYDRNQAPAEVAFIQRFFID</sequence>
<feature type="domain" description="DUF4426" evidence="1">
    <location>
        <begin position="32"/>
        <end position="153"/>
    </location>
</feature>
<evidence type="ECO:0000259" key="1">
    <source>
        <dbReference type="Pfam" id="PF14467"/>
    </source>
</evidence>
<dbReference type="Proteomes" id="UP000199040">
    <property type="component" value="Unassembled WGS sequence"/>
</dbReference>
<organism evidence="2 3">
    <name type="scientific">Modicisalibacter xianhensis</name>
    <dbReference type="NCBI Taxonomy" id="442341"/>
    <lineage>
        <taxon>Bacteria</taxon>
        <taxon>Pseudomonadati</taxon>
        <taxon>Pseudomonadota</taxon>
        <taxon>Gammaproteobacteria</taxon>
        <taxon>Oceanospirillales</taxon>
        <taxon>Halomonadaceae</taxon>
        <taxon>Modicisalibacter</taxon>
    </lineage>
</organism>
<accession>A0A1I3BI36</accession>
<evidence type="ECO:0000313" key="3">
    <source>
        <dbReference type="Proteomes" id="UP000199040"/>
    </source>
</evidence>
<evidence type="ECO:0000313" key="2">
    <source>
        <dbReference type="EMBL" id="SFH61984.1"/>
    </source>
</evidence>
<dbReference type="STRING" id="442341.SAMN04487959_106262"/>